<comment type="similarity">
    <text evidence="6">Belongs to the precorrin methyltransferase family.</text>
</comment>
<keyword evidence="10" id="KW-1185">Reference proteome</keyword>
<keyword evidence="2 6" id="KW-0489">Methyltransferase</keyword>
<dbReference type="GO" id="GO:0004851">
    <property type="term" value="F:uroporphyrin-III C-methyltransferase activity"/>
    <property type="evidence" value="ECO:0007669"/>
    <property type="project" value="UniProtKB-EC"/>
</dbReference>
<evidence type="ECO:0000256" key="4">
    <source>
        <dbReference type="ARBA" id="ARBA00022691"/>
    </source>
</evidence>
<dbReference type="Gene3D" id="3.40.50.10090">
    <property type="match status" value="2"/>
</dbReference>
<dbReference type="GO" id="GO:0004852">
    <property type="term" value="F:uroporphyrinogen-III synthase activity"/>
    <property type="evidence" value="ECO:0007669"/>
    <property type="project" value="InterPro"/>
</dbReference>
<dbReference type="Gene3D" id="3.30.950.10">
    <property type="entry name" value="Methyltransferase, Cobalt-precorrin-4 Transmethylase, Domain 2"/>
    <property type="match status" value="1"/>
</dbReference>
<dbReference type="InterPro" id="IPR003043">
    <property type="entry name" value="Uropor_MeTrfase_CS"/>
</dbReference>
<evidence type="ECO:0000313" key="9">
    <source>
        <dbReference type="EMBL" id="SHH54551.1"/>
    </source>
</evidence>
<dbReference type="CDD" id="cd06578">
    <property type="entry name" value="HemD"/>
    <property type="match status" value="1"/>
</dbReference>
<dbReference type="PANTHER" id="PTHR45790">
    <property type="entry name" value="SIROHEME SYNTHASE-RELATED"/>
    <property type="match status" value="1"/>
</dbReference>
<dbReference type="GO" id="GO:0019354">
    <property type="term" value="P:siroheme biosynthetic process"/>
    <property type="evidence" value="ECO:0007669"/>
    <property type="project" value="InterPro"/>
</dbReference>
<dbReference type="EMBL" id="FQXP01000003">
    <property type="protein sequence ID" value="SHH54551.1"/>
    <property type="molecule type" value="Genomic_DNA"/>
</dbReference>
<keyword evidence="4" id="KW-0949">S-adenosyl-L-methionine</keyword>
<dbReference type="OrthoDB" id="9815856at2"/>
<dbReference type="InterPro" id="IPR003754">
    <property type="entry name" value="4pyrrol_synth_uPrphyn_synth"/>
</dbReference>
<evidence type="ECO:0000256" key="5">
    <source>
        <dbReference type="ARBA" id="ARBA00023244"/>
    </source>
</evidence>
<proteinExistence type="inferred from homology"/>
<dbReference type="InterPro" id="IPR036108">
    <property type="entry name" value="4pyrrol_syn_uPrphyn_synt_sf"/>
</dbReference>
<dbReference type="Pfam" id="PF02602">
    <property type="entry name" value="HEM4"/>
    <property type="match status" value="1"/>
</dbReference>
<accession>A0A1M5TV63</accession>
<name>A0A1M5TV63_9CLOT</name>
<dbReference type="PANTHER" id="PTHR45790:SF3">
    <property type="entry name" value="S-ADENOSYL-L-METHIONINE-DEPENDENT UROPORPHYRINOGEN III METHYLTRANSFERASE, CHLOROPLASTIC"/>
    <property type="match status" value="1"/>
</dbReference>
<dbReference type="STRING" id="1121306.SAMN02745196_00726"/>
<keyword evidence="3 6" id="KW-0808">Transferase</keyword>
<evidence type="ECO:0000313" key="10">
    <source>
        <dbReference type="Proteomes" id="UP000184526"/>
    </source>
</evidence>
<dbReference type="EC" id="2.1.1.107" evidence="1"/>
<sequence>MKGKVYLVGAGPGDYKLLTLKALQCVKEADIIVYDRLATDRILEDAKEGCEFIYVGKKSRYHTKTQDEINEIIAEEAKNGKIVTRLKGGDPYVFGRGGEEGEYLRERGIDFEVVPGITSAIGGLCYAGIPITHRDYASSFHVITGHLKEEEKELDWEVLSKISGTLVFLMGVSNLEKICNNLMINGKDKETPAAIINWAARSYQRVVTGTLENLYEKAMAEKIQSPSLIVIGGVVNLRESLNFFEEKPLFGKNIVVTRSRSQSSKLSEKIFDLGGNAIEFPTIKIEEISPNNELEEAINNLENFNYVAFTSENGVNIFVDKLYEMNYDLRKLAKAKIVAIGSATAAKLKERGLIADIIPSKYVGEALVEELAPMLKKEDKILIPRAKEARDYIVTELDKYCAVTEVKLYETVMGEGNKEELLELIEEERVNYITFTSSSTVKNLVKILGKENLDKLKDIKLISIGPITSKTIEEYGLNLYKEAKEYTINGIIDVLCNN</sequence>
<dbReference type="RefSeq" id="WP_072830132.1">
    <property type="nucleotide sequence ID" value="NZ_FQXP01000003.1"/>
</dbReference>
<dbReference type="NCBIfam" id="TIGR01469">
    <property type="entry name" value="cobA_cysG_Cterm"/>
    <property type="match status" value="1"/>
</dbReference>
<dbReference type="InterPro" id="IPR006366">
    <property type="entry name" value="CobA/CysG_C"/>
</dbReference>
<evidence type="ECO:0000259" key="8">
    <source>
        <dbReference type="Pfam" id="PF02602"/>
    </source>
</evidence>
<evidence type="ECO:0000259" key="7">
    <source>
        <dbReference type="Pfam" id="PF00590"/>
    </source>
</evidence>
<dbReference type="SUPFAM" id="SSF53790">
    <property type="entry name" value="Tetrapyrrole methylase"/>
    <property type="match status" value="1"/>
</dbReference>
<feature type="domain" description="Tetrapyrrole biosynthesis uroporphyrinogen III synthase" evidence="8">
    <location>
        <begin position="265"/>
        <end position="492"/>
    </location>
</feature>
<dbReference type="InterPro" id="IPR000878">
    <property type="entry name" value="4pyrrol_Mease"/>
</dbReference>
<dbReference type="Gene3D" id="3.40.1010.10">
    <property type="entry name" value="Cobalt-precorrin-4 Transmethylase, Domain 1"/>
    <property type="match status" value="1"/>
</dbReference>
<dbReference type="CDD" id="cd11642">
    <property type="entry name" value="SUMT"/>
    <property type="match status" value="1"/>
</dbReference>
<evidence type="ECO:0000256" key="1">
    <source>
        <dbReference type="ARBA" id="ARBA00012162"/>
    </source>
</evidence>
<evidence type="ECO:0000256" key="2">
    <source>
        <dbReference type="ARBA" id="ARBA00022603"/>
    </source>
</evidence>
<evidence type="ECO:0000256" key="6">
    <source>
        <dbReference type="RuleBase" id="RU003960"/>
    </source>
</evidence>
<dbReference type="FunFam" id="3.40.1010.10:FF:000001">
    <property type="entry name" value="Siroheme synthase"/>
    <property type="match status" value="1"/>
</dbReference>
<gene>
    <name evidence="9" type="ORF">SAMN02745196_00726</name>
</gene>
<dbReference type="GO" id="GO:0032259">
    <property type="term" value="P:methylation"/>
    <property type="evidence" value="ECO:0007669"/>
    <property type="project" value="UniProtKB-KW"/>
</dbReference>
<dbReference type="FunFam" id="3.30.950.10:FF:000001">
    <property type="entry name" value="Siroheme synthase"/>
    <property type="match status" value="1"/>
</dbReference>
<dbReference type="InterPro" id="IPR050161">
    <property type="entry name" value="Siro_Cobalamin_biosynth"/>
</dbReference>
<dbReference type="Proteomes" id="UP000184526">
    <property type="component" value="Unassembled WGS sequence"/>
</dbReference>
<dbReference type="InterPro" id="IPR035996">
    <property type="entry name" value="4pyrrol_Methylase_sf"/>
</dbReference>
<dbReference type="PROSITE" id="PS00839">
    <property type="entry name" value="SUMT_1"/>
    <property type="match status" value="1"/>
</dbReference>
<evidence type="ECO:0000256" key="3">
    <source>
        <dbReference type="ARBA" id="ARBA00022679"/>
    </source>
</evidence>
<dbReference type="InterPro" id="IPR014777">
    <property type="entry name" value="4pyrrole_Mease_sub1"/>
</dbReference>
<keyword evidence="5" id="KW-0627">Porphyrin biosynthesis</keyword>
<dbReference type="SUPFAM" id="SSF69618">
    <property type="entry name" value="HemD-like"/>
    <property type="match status" value="1"/>
</dbReference>
<dbReference type="PROSITE" id="PS00840">
    <property type="entry name" value="SUMT_2"/>
    <property type="match status" value="1"/>
</dbReference>
<dbReference type="Pfam" id="PF00590">
    <property type="entry name" value="TP_methylase"/>
    <property type="match status" value="1"/>
</dbReference>
<feature type="domain" description="Tetrapyrrole methylase" evidence="7">
    <location>
        <begin position="4"/>
        <end position="214"/>
    </location>
</feature>
<dbReference type="AlphaFoldDB" id="A0A1M5TV63"/>
<organism evidence="9 10">
    <name type="scientific">Clostridium collagenovorans DSM 3089</name>
    <dbReference type="NCBI Taxonomy" id="1121306"/>
    <lineage>
        <taxon>Bacteria</taxon>
        <taxon>Bacillati</taxon>
        <taxon>Bacillota</taxon>
        <taxon>Clostridia</taxon>
        <taxon>Eubacteriales</taxon>
        <taxon>Clostridiaceae</taxon>
        <taxon>Clostridium</taxon>
    </lineage>
</organism>
<dbReference type="InterPro" id="IPR014776">
    <property type="entry name" value="4pyrrole_Mease_sub2"/>
</dbReference>
<reference evidence="9 10" key="1">
    <citation type="submission" date="2016-11" db="EMBL/GenBank/DDBJ databases">
        <authorList>
            <person name="Jaros S."/>
            <person name="Januszkiewicz K."/>
            <person name="Wedrychowicz H."/>
        </authorList>
    </citation>
    <scope>NUCLEOTIDE SEQUENCE [LARGE SCALE GENOMIC DNA]</scope>
    <source>
        <strain evidence="9 10">DSM 3089</strain>
    </source>
</reference>
<protein>
    <recommendedName>
        <fullName evidence="1">uroporphyrinogen-III C-methyltransferase</fullName>
        <ecNumber evidence="1">2.1.1.107</ecNumber>
    </recommendedName>
</protein>
<dbReference type="NCBIfam" id="NF004790">
    <property type="entry name" value="PRK06136.1"/>
    <property type="match status" value="1"/>
</dbReference>